<feature type="region of interest" description="Disordered" evidence="4">
    <location>
        <begin position="243"/>
        <end position="271"/>
    </location>
</feature>
<dbReference type="SUPFAM" id="SSF52540">
    <property type="entry name" value="P-loop containing nucleoside triphosphate hydrolases"/>
    <property type="match status" value="1"/>
</dbReference>
<dbReference type="PANTHER" id="PTHR47691:SF3">
    <property type="entry name" value="HTH-TYPE TRANSCRIPTIONAL REGULATOR RV0890C-RELATED"/>
    <property type="match status" value="1"/>
</dbReference>
<dbReference type="InterPro" id="IPR017441">
    <property type="entry name" value="Protein_kinase_ATP_BS"/>
</dbReference>
<dbReference type="Proteomes" id="UP000317716">
    <property type="component" value="Unassembled WGS sequence"/>
</dbReference>
<dbReference type="PANTHER" id="PTHR47691">
    <property type="entry name" value="REGULATOR-RELATED"/>
    <property type="match status" value="1"/>
</dbReference>
<evidence type="ECO:0000256" key="3">
    <source>
        <dbReference type="PROSITE-ProRule" id="PRU10141"/>
    </source>
</evidence>
<dbReference type="SUPFAM" id="SSF56112">
    <property type="entry name" value="Protein kinase-like (PK-like)"/>
    <property type="match status" value="1"/>
</dbReference>
<comment type="caution">
    <text evidence="6">The sequence shown here is derived from an EMBL/GenBank/DDBJ whole genome shotgun (WGS) entry which is preliminary data.</text>
</comment>
<dbReference type="CDD" id="cd14014">
    <property type="entry name" value="STKc_PknB_like"/>
    <property type="match status" value="1"/>
</dbReference>
<dbReference type="SMART" id="SM00220">
    <property type="entry name" value="S_TKc"/>
    <property type="match status" value="1"/>
</dbReference>
<reference evidence="6 7" key="1">
    <citation type="journal article" date="2019" name="Nat. Microbiol.">
        <title>Mediterranean grassland soil C-N compound turnover is dependent on rainfall and depth, and is mediated by genomically divergent microorganisms.</title>
        <authorList>
            <person name="Diamond S."/>
            <person name="Andeer P.F."/>
            <person name="Li Z."/>
            <person name="Crits-Christoph A."/>
            <person name="Burstein D."/>
            <person name="Anantharaman K."/>
            <person name="Lane K.R."/>
            <person name="Thomas B.C."/>
            <person name="Pan C."/>
            <person name="Northen T.R."/>
            <person name="Banfield J.F."/>
        </authorList>
    </citation>
    <scope>NUCLEOTIDE SEQUENCE [LARGE SCALE GENOMIC DNA]</scope>
    <source>
        <strain evidence="6">WS_2</strain>
    </source>
</reference>
<dbReference type="InterPro" id="IPR027417">
    <property type="entry name" value="P-loop_NTPase"/>
</dbReference>
<dbReference type="PROSITE" id="PS50011">
    <property type="entry name" value="PROTEIN_KINASE_DOM"/>
    <property type="match status" value="1"/>
</dbReference>
<dbReference type="EMBL" id="VBOS01000018">
    <property type="protein sequence ID" value="TMQ60537.1"/>
    <property type="molecule type" value="Genomic_DNA"/>
</dbReference>
<dbReference type="PROSITE" id="PS00108">
    <property type="entry name" value="PROTEIN_KINASE_ST"/>
    <property type="match status" value="1"/>
</dbReference>
<gene>
    <name evidence="6" type="ORF">E6K72_00550</name>
</gene>
<dbReference type="AlphaFoldDB" id="A0A538TAD1"/>
<dbReference type="PRINTS" id="PR00364">
    <property type="entry name" value="DISEASERSIST"/>
</dbReference>
<keyword evidence="2 3" id="KW-0067">ATP-binding</keyword>
<evidence type="ECO:0000259" key="5">
    <source>
        <dbReference type="PROSITE" id="PS50011"/>
    </source>
</evidence>
<dbReference type="Pfam" id="PF00069">
    <property type="entry name" value="Pkinase"/>
    <property type="match status" value="2"/>
</dbReference>
<dbReference type="InterPro" id="IPR000719">
    <property type="entry name" value="Prot_kinase_dom"/>
</dbReference>
<dbReference type="GO" id="GO:0005524">
    <property type="term" value="F:ATP binding"/>
    <property type="evidence" value="ECO:0007669"/>
    <property type="project" value="UniProtKB-UniRule"/>
</dbReference>
<dbReference type="Gene3D" id="1.10.510.10">
    <property type="entry name" value="Transferase(Phosphotransferase) domain 1"/>
    <property type="match status" value="2"/>
</dbReference>
<feature type="binding site" evidence="3">
    <location>
        <position position="38"/>
    </location>
    <ligand>
        <name>ATP</name>
        <dbReference type="ChEBI" id="CHEBI:30616"/>
    </ligand>
</feature>
<dbReference type="InterPro" id="IPR008271">
    <property type="entry name" value="Ser/Thr_kinase_AS"/>
</dbReference>
<evidence type="ECO:0000256" key="4">
    <source>
        <dbReference type="SAM" id="MobiDB-lite"/>
    </source>
</evidence>
<evidence type="ECO:0000256" key="1">
    <source>
        <dbReference type="ARBA" id="ARBA00022741"/>
    </source>
</evidence>
<proteinExistence type="predicted"/>
<dbReference type="PROSITE" id="PS00107">
    <property type="entry name" value="PROTEIN_KINASE_ATP"/>
    <property type="match status" value="1"/>
</dbReference>
<name>A0A538TAD1_UNCEI</name>
<dbReference type="Gene3D" id="3.30.200.20">
    <property type="entry name" value="Phosphorylase Kinase, domain 1"/>
    <property type="match status" value="1"/>
</dbReference>
<feature type="compositionally biased region" description="Pro residues" evidence="4">
    <location>
        <begin position="180"/>
        <end position="189"/>
    </location>
</feature>
<dbReference type="Gene3D" id="3.40.50.300">
    <property type="entry name" value="P-loop containing nucleotide triphosphate hydrolases"/>
    <property type="match status" value="1"/>
</dbReference>
<dbReference type="GO" id="GO:0004672">
    <property type="term" value="F:protein kinase activity"/>
    <property type="evidence" value="ECO:0007669"/>
    <property type="project" value="InterPro"/>
</dbReference>
<evidence type="ECO:0000256" key="2">
    <source>
        <dbReference type="ARBA" id="ARBA00022840"/>
    </source>
</evidence>
<organism evidence="6 7">
    <name type="scientific">Eiseniibacteriota bacterium</name>
    <dbReference type="NCBI Taxonomy" id="2212470"/>
    <lineage>
        <taxon>Bacteria</taxon>
        <taxon>Candidatus Eiseniibacteriota</taxon>
    </lineage>
</organism>
<dbReference type="InterPro" id="IPR011009">
    <property type="entry name" value="Kinase-like_dom_sf"/>
</dbReference>
<keyword evidence="1 3" id="KW-0547">Nucleotide-binding</keyword>
<sequence>MIGTRIAHYEITAPLGAGGMGEVYLARDARLEREVAVKLLPARFSGNADSLARFRREALTLAALNHPNIATIHGFEEAPDGGLALILEFVPGESLTRRLSRGPLPWTEALAVCAQVAEALEIAHERGVIHRDLKPGNVMIAARGLVKVLDFGLAERLRGLIGVRPASVAPGVAAGAPAVGGPPPLPPRVSEPTSEGPATLPLAPEAPTVVSPRASEAPTISAPVAPSVPDAPTIAMHVAPAGSEAPTLAGPAAPPPASEAPTIAGIGKPAPVPTTLKGIVTGTPGYMSPEQVLAGEQDERTDVFAFGCVLYECLAGRRAFAGDDLYKVMASVLTDTPDFSAIPEAVPQSVRDLLSRCLEKEASVRVRDMRAVRHELEEALGVRRAAALRAGERAATPSNLPRQATSFVGREEELRKSRQALAATRLLTLLGMGGSGKTRLALELAENALDDHPDGVWFADLGPLEHAERVVEAVADAVGAREEPGTPLDQTLALRLKDKKTLLVMDNCESVLAACRKLAAQLLRACADLKIVATSREALGATGETVFAVPPLALPADGDPAAIAASESVRLFAARAVQVQPDFALGPANLGVVAEICRRLDGIPLALELAAARVRVLAPEQILARLGDRFRLLTASGKAADARHQTLRAVIEWSAQHLADDELRMFRALSAFVGSWSLESATAVCGGGSDEFETLDILQRLADKSLVVLSRDPAGDARYRYLESVRHLASERLAAAGEADALRSRHLGWFLAVAERSQAALAGPEQKAWLSRLDLEHDDLLAAHRWAASRAEDAEKALRLAGALARY</sequence>
<accession>A0A538TAD1</accession>
<evidence type="ECO:0000313" key="7">
    <source>
        <dbReference type="Proteomes" id="UP000317716"/>
    </source>
</evidence>
<feature type="region of interest" description="Disordered" evidence="4">
    <location>
        <begin position="174"/>
        <end position="205"/>
    </location>
</feature>
<evidence type="ECO:0000313" key="6">
    <source>
        <dbReference type="EMBL" id="TMQ60537.1"/>
    </source>
</evidence>
<protein>
    <recommendedName>
        <fullName evidence="5">Protein kinase domain-containing protein</fullName>
    </recommendedName>
</protein>
<feature type="domain" description="Protein kinase" evidence="5">
    <location>
        <begin position="9"/>
        <end position="377"/>
    </location>
</feature>